<dbReference type="PATRIC" id="fig|261654.4.peg.1392"/>
<dbReference type="Proteomes" id="UP000199385">
    <property type="component" value="Chromosome I"/>
</dbReference>
<dbReference type="STRING" id="261654.GA0070611_1367"/>
<dbReference type="RefSeq" id="WP_091659257.1">
    <property type="nucleotide sequence ID" value="NZ_LT594323.1"/>
</dbReference>
<name>A0A1A8Z9V0_9ACTN</name>
<protein>
    <submittedName>
        <fullName evidence="1">Uncharacterized protein</fullName>
    </submittedName>
</protein>
<dbReference type="EMBL" id="LT594323">
    <property type="protein sequence ID" value="SBT40742.1"/>
    <property type="molecule type" value="Genomic_DNA"/>
</dbReference>
<evidence type="ECO:0000313" key="2">
    <source>
        <dbReference type="Proteomes" id="UP000199385"/>
    </source>
</evidence>
<organism evidence="1 2">
    <name type="scientific">Micromonospora auratinigra</name>
    <dbReference type="NCBI Taxonomy" id="261654"/>
    <lineage>
        <taxon>Bacteria</taxon>
        <taxon>Bacillati</taxon>
        <taxon>Actinomycetota</taxon>
        <taxon>Actinomycetes</taxon>
        <taxon>Micromonosporales</taxon>
        <taxon>Micromonosporaceae</taxon>
        <taxon>Micromonospora</taxon>
    </lineage>
</organism>
<proteinExistence type="predicted"/>
<keyword evidence="2" id="KW-1185">Reference proteome</keyword>
<reference evidence="2" key="1">
    <citation type="submission" date="2016-06" db="EMBL/GenBank/DDBJ databases">
        <authorList>
            <person name="Varghese N."/>
            <person name="Submissions Spin"/>
        </authorList>
    </citation>
    <scope>NUCLEOTIDE SEQUENCE [LARGE SCALE GENOMIC DNA]</scope>
    <source>
        <strain evidence="2">DSM 44815</strain>
    </source>
</reference>
<gene>
    <name evidence="1" type="ORF">GA0070611_1367</name>
</gene>
<dbReference type="AlphaFoldDB" id="A0A1A8Z9V0"/>
<accession>A0A1A8Z9V0</accession>
<evidence type="ECO:0000313" key="1">
    <source>
        <dbReference type="EMBL" id="SBT40742.1"/>
    </source>
</evidence>
<sequence length="97" mass="10850">MLVWNEWRPFLRRIVQEGGDIGDIARAVRDHGEGRYIQAGGALHQKFGLPLADALKIIAWAESNSGEDGLTHLRAEIQDRLSWQDTAATRGLEEDRG</sequence>